<protein>
    <submittedName>
        <fullName evidence="2">Glycosyltransferase family 4 protein</fullName>
        <ecNumber evidence="2">2.4.-.-</ecNumber>
    </submittedName>
</protein>
<reference evidence="2 3" key="1">
    <citation type="journal article" date="2019" name="Int. J. Syst. Evol. Microbiol.">
        <title>The Global Catalogue of Microorganisms (GCM) 10K type strain sequencing project: providing services to taxonomists for standard genome sequencing and annotation.</title>
        <authorList>
            <consortium name="The Broad Institute Genomics Platform"/>
            <consortium name="The Broad Institute Genome Sequencing Center for Infectious Disease"/>
            <person name="Wu L."/>
            <person name="Ma J."/>
        </authorList>
    </citation>
    <scope>NUCLEOTIDE SEQUENCE [LARGE SCALE GENOMIC DNA]</scope>
    <source>
        <strain evidence="2 3">RDMS1</strain>
    </source>
</reference>
<dbReference type="CDD" id="cd03801">
    <property type="entry name" value="GT4_PimA-like"/>
    <property type="match status" value="1"/>
</dbReference>
<dbReference type="AlphaFoldDB" id="A0ABD5YM94"/>
<evidence type="ECO:0000313" key="2">
    <source>
        <dbReference type="EMBL" id="MFC7188725.1"/>
    </source>
</evidence>
<sequence>MNDTNTIAIAHHNLMEMGGAEGVGMNVIEALQDQYDVTLLTLTHPDFTKLNSYYNTEVDEHAIEVQQIGLVTPTLYEQTKSLHLLKNAFVSRLMASRADQFDMVFCTYNELSLAGRSLQYIHMPQFRRWTNGGADSTLLSVYDELCKGIEGFDTEQISTNHLLANSEWTADVTEQTYGVRPQVVYPPVDTDGFVDTPWDEREDGFVSVGRIGPKKNVLRTIKIVAALHDRGHDVHLHIVGPPHGEEYIESVEAAADQHEFVHLEGILSRKELVDLICTHKYGIHGKNHEHFGMAVAELAAAGTIPFVPDGGGQREIVNERAELLYEAKNDAVEKIDHVLSTPELQSELTSTTENVKERFGRRRFQRIICDIVEDQFNESE</sequence>
<organism evidence="2 3">
    <name type="scientific">Halocatena marina</name>
    <dbReference type="NCBI Taxonomy" id="2934937"/>
    <lineage>
        <taxon>Archaea</taxon>
        <taxon>Methanobacteriati</taxon>
        <taxon>Methanobacteriota</taxon>
        <taxon>Stenosarchaea group</taxon>
        <taxon>Halobacteria</taxon>
        <taxon>Halobacteriales</taxon>
        <taxon>Natronomonadaceae</taxon>
        <taxon>Halocatena</taxon>
    </lineage>
</organism>
<gene>
    <name evidence="2" type="ORF">ACFQL7_01895</name>
</gene>
<dbReference type="PANTHER" id="PTHR45919">
    <property type="entry name" value="GDP-MAN:MAN(3)GLCNAC(2)-PP-DOL ALPHA-1,2-MANNOSYLTRANSFERASE"/>
    <property type="match status" value="1"/>
</dbReference>
<dbReference type="InterPro" id="IPR038013">
    <property type="entry name" value="ALG11"/>
</dbReference>
<accession>A0ABD5YM94</accession>
<dbReference type="GeneID" id="76198274"/>
<dbReference type="PANTHER" id="PTHR45919:SF1">
    <property type="entry name" value="GDP-MAN:MAN(3)GLCNAC(2)-PP-DOL ALPHA-1,2-MANNOSYLTRANSFERASE"/>
    <property type="match status" value="1"/>
</dbReference>
<keyword evidence="3" id="KW-1185">Reference proteome</keyword>
<keyword evidence="2" id="KW-0328">Glycosyltransferase</keyword>
<dbReference type="Pfam" id="PF00534">
    <property type="entry name" value="Glycos_transf_1"/>
    <property type="match status" value="1"/>
</dbReference>
<dbReference type="InterPro" id="IPR001296">
    <property type="entry name" value="Glyco_trans_1"/>
</dbReference>
<evidence type="ECO:0000313" key="3">
    <source>
        <dbReference type="Proteomes" id="UP001596417"/>
    </source>
</evidence>
<proteinExistence type="predicted"/>
<name>A0ABD5YM94_9EURY</name>
<keyword evidence="2" id="KW-0808">Transferase</keyword>
<evidence type="ECO:0000259" key="1">
    <source>
        <dbReference type="Pfam" id="PF00534"/>
    </source>
</evidence>
<comment type="caution">
    <text evidence="2">The sequence shown here is derived from an EMBL/GenBank/DDBJ whole genome shotgun (WGS) entry which is preliminary data.</text>
</comment>
<dbReference type="Proteomes" id="UP001596417">
    <property type="component" value="Unassembled WGS sequence"/>
</dbReference>
<dbReference type="GO" id="GO:0016757">
    <property type="term" value="F:glycosyltransferase activity"/>
    <property type="evidence" value="ECO:0007669"/>
    <property type="project" value="UniProtKB-KW"/>
</dbReference>
<dbReference type="Gene3D" id="3.40.50.2000">
    <property type="entry name" value="Glycogen Phosphorylase B"/>
    <property type="match status" value="2"/>
</dbReference>
<feature type="domain" description="Glycosyl transferase family 1" evidence="1">
    <location>
        <begin position="196"/>
        <end position="352"/>
    </location>
</feature>
<dbReference type="SUPFAM" id="SSF53756">
    <property type="entry name" value="UDP-Glycosyltransferase/glycogen phosphorylase"/>
    <property type="match status" value="1"/>
</dbReference>
<dbReference type="EMBL" id="JBHTAX010000001">
    <property type="protein sequence ID" value="MFC7188725.1"/>
    <property type="molecule type" value="Genomic_DNA"/>
</dbReference>
<dbReference type="RefSeq" id="WP_248904289.1">
    <property type="nucleotide sequence ID" value="NZ_CP109979.1"/>
</dbReference>
<dbReference type="EC" id="2.4.-.-" evidence="2"/>